<gene>
    <name evidence="9" type="ORF">EIM92_02635</name>
</gene>
<evidence type="ECO:0000259" key="8">
    <source>
        <dbReference type="PROSITE" id="PS50928"/>
    </source>
</evidence>
<organism evidence="9 10">
    <name type="scientific">Paenibacillus lentus</name>
    <dbReference type="NCBI Taxonomy" id="1338368"/>
    <lineage>
        <taxon>Bacteria</taxon>
        <taxon>Bacillati</taxon>
        <taxon>Bacillota</taxon>
        <taxon>Bacilli</taxon>
        <taxon>Bacillales</taxon>
        <taxon>Paenibacillaceae</taxon>
        <taxon>Paenibacillus</taxon>
    </lineage>
</organism>
<evidence type="ECO:0000256" key="1">
    <source>
        <dbReference type="ARBA" id="ARBA00004651"/>
    </source>
</evidence>
<dbReference type="PROSITE" id="PS50928">
    <property type="entry name" value="ABC_TM1"/>
    <property type="match status" value="1"/>
</dbReference>
<dbReference type="GO" id="GO:0055085">
    <property type="term" value="P:transmembrane transport"/>
    <property type="evidence" value="ECO:0007669"/>
    <property type="project" value="InterPro"/>
</dbReference>
<dbReference type="SUPFAM" id="SSF161098">
    <property type="entry name" value="MetI-like"/>
    <property type="match status" value="1"/>
</dbReference>
<keyword evidence="4 7" id="KW-0812">Transmembrane</keyword>
<dbReference type="InterPro" id="IPR035906">
    <property type="entry name" value="MetI-like_sf"/>
</dbReference>
<comment type="subcellular location">
    <subcellularLocation>
        <location evidence="1 7">Cell membrane</location>
        <topology evidence="1 7">Multi-pass membrane protein</topology>
    </subcellularLocation>
</comment>
<dbReference type="PANTHER" id="PTHR43744:SF12">
    <property type="entry name" value="ABC TRANSPORTER PERMEASE PROTEIN MG189-RELATED"/>
    <property type="match status" value="1"/>
</dbReference>
<feature type="transmembrane region" description="Helical" evidence="7">
    <location>
        <begin position="107"/>
        <end position="125"/>
    </location>
</feature>
<keyword evidence="5 7" id="KW-1133">Transmembrane helix</keyword>
<dbReference type="KEGG" id="plen:EIM92_02635"/>
<dbReference type="Gene3D" id="1.10.3720.10">
    <property type="entry name" value="MetI-like"/>
    <property type="match status" value="1"/>
</dbReference>
<keyword evidence="3" id="KW-1003">Cell membrane</keyword>
<evidence type="ECO:0000256" key="3">
    <source>
        <dbReference type="ARBA" id="ARBA00022475"/>
    </source>
</evidence>
<feature type="transmembrane region" description="Helical" evidence="7">
    <location>
        <begin position="73"/>
        <end position="95"/>
    </location>
</feature>
<dbReference type="EMBL" id="CP034248">
    <property type="protein sequence ID" value="AZK45233.1"/>
    <property type="molecule type" value="Genomic_DNA"/>
</dbReference>
<dbReference type="Pfam" id="PF00528">
    <property type="entry name" value="BPD_transp_1"/>
    <property type="match status" value="1"/>
</dbReference>
<evidence type="ECO:0000256" key="5">
    <source>
        <dbReference type="ARBA" id="ARBA00022989"/>
    </source>
</evidence>
<accession>A0A3Q8S8Z8</accession>
<protein>
    <submittedName>
        <fullName evidence="9">Carbohydrate ABC transporter permease</fullName>
    </submittedName>
</protein>
<feature type="transmembrane region" description="Helical" evidence="7">
    <location>
        <begin position="180"/>
        <end position="205"/>
    </location>
</feature>
<proteinExistence type="inferred from homology"/>
<dbReference type="PANTHER" id="PTHR43744">
    <property type="entry name" value="ABC TRANSPORTER PERMEASE PROTEIN MG189-RELATED-RELATED"/>
    <property type="match status" value="1"/>
</dbReference>
<evidence type="ECO:0000256" key="4">
    <source>
        <dbReference type="ARBA" id="ARBA00022692"/>
    </source>
</evidence>
<feature type="transmembrane region" description="Helical" evidence="7">
    <location>
        <begin position="137"/>
        <end position="159"/>
    </location>
</feature>
<evidence type="ECO:0000313" key="9">
    <source>
        <dbReference type="EMBL" id="AZK45233.1"/>
    </source>
</evidence>
<sequence>MIGSKRKLWILDVLMLPFGLLTFFPFYIIIVNTFKSELETATKPISLPSSWNFSNYARVFEETPILRSFGNSLFLTVTAVILMVLIGAMAAYPIVYNRTRVNRVIMGYLLLGFMVPFQTLLVPLFQLMTNLKLVDKLYGLTTMYLGGSVFVFFLILGYMKTIPKDLSEAAIIDGCSIWGIFWKIILPLLQPITVTCAVLQTMWIWNDFLSPMLFLSSRENTTLVLEIYKAKGEFAVNWPMFMTMTVITLAPVFVFFIAMQKQIVEGIVGGAVKG</sequence>
<feature type="domain" description="ABC transmembrane type-1" evidence="8">
    <location>
        <begin position="69"/>
        <end position="259"/>
    </location>
</feature>
<dbReference type="AlphaFoldDB" id="A0A3Q8S8Z8"/>
<comment type="similarity">
    <text evidence="7">Belongs to the binding-protein-dependent transport system permease family.</text>
</comment>
<dbReference type="OrthoDB" id="9772609at2"/>
<keyword evidence="10" id="KW-1185">Reference proteome</keyword>
<dbReference type="InterPro" id="IPR000515">
    <property type="entry name" value="MetI-like"/>
</dbReference>
<evidence type="ECO:0000256" key="2">
    <source>
        <dbReference type="ARBA" id="ARBA00022448"/>
    </source>
</evidence>
<dbReference type="CDD" id="cd06261">
    <property type="entry name" value="TM_PBP2"/>
    <property type="match status" value="1"/>
</dbReference>
<feature type="transmembrane region" description="Helical" evidence="7">
    <location>
        <begin position="238"/>
        <end position="258"/>
    </location>
</feature>
<dbReference type="Proteomes" id="UP000273145">
    <property type="component" value="Chromosome"/>
</dbReference>
<feature type="transmembrane region" description="Helical" evidence="7">
    <location>
        <begin position="9"/>
        <end position="30"/>
    </location>
</feature>
<evidence type="ECO:0000313" key="10">
    <source>
        <dbReference type="Proteomes" id="UP000273145"/>
    </source>
</evidence>
<evidence type="ECO:0000256" key="7">
    <source>
        <dbReference type="RuleBase" id="RU363032"/>
    </source>
</evidence>
<keyword evidence="6 7" id="KW-0472">Membrane</keyword>
<name>A0A3Q8S8Z8_9BACL</name>
<keyword evidence="2 7" id="KW-0813">Transport</keyword>
<dbReference type="GO" id="GO:0005886">
    <property type="term" value="C:plasma membrane"/>
    <property type="evidence" value="ECO:0007669"/>
    <property type="project" value="UniProtKB-SubCell"/>
</dbReference>
<reference evidence="9 10" key="1">
    <citation type="submission" date="2018-11" db="EMBL/GenBank/DDBJ databases">
        <title>Genome sequencing of Paenibacillus lentus DSM25539(T).</title>
        <authorList>
            <person name="Kook J.-K."/>
            <person name="Park S.-N."/>
            <person name="Lim Y.K."/>
        </authorList>
    </citation>
    <scope>NUCLEOTIDE SEQUENCE [LARGE SCALE GENOMIC DNA]</scope>
    <source>
        <strain evidence="9 10">DSM 25539</strain>
    </source>
</reference>
<dbReference type="RefSeq" id="WP_125081352.1">
    <property type="nucleotide sequence ID" value="NZ_CP034248.1"/>
</dbReference>
<evidence type="ECO:0000256" key="6">
    <source>
        <dbReference type="ARBA" id="ARBA00023136"/>
    </source>
</evidence>